<dbReference type="EMBL" id="PQ037195">
    <property type="protein sequence ID" value="XDJ26112.1"/>
    <property type="molecule type" value="Genomic_DNA"/>
</dbReference>
<protein>
    <submittedName>
        <fullName evidence="1">Uncharacterized protein</fullName>
    </submittedName>
</protein>
<proteinExistence type="predicted"/>
<name>A0AB39CFA2_9CAUD</name>
<reference evidence="1" key="1">
    <citation type="submission" date="2024-07" db="EMBL/GenBank/DDBJ databases">
        <title>vB_CacS-HV1, a novel Pahexavirus bacteriophage with lytic and anti-biofilm potential against Cutibacterium acnes.</title>
        <authorList>
            <person name="Xu J."/>
            <person name="Li X."/>
        </authorList>
    </citation>
    <scope>NUCLEOTIDE SEQUENCE</scope>
</reference>
<evidence type="ECO:0000313" key="1">
    <source>
        <dbReference type="EMBL" id="XDJ26112.1"/>
    </source>
</evidence>
<sequence>MASSNGLSTTALNPFLVRTVASLNACSSPRYASKSRIMECGRSLLPRAFSMMALGMVSGVPLLRSSRVWKIVTSA</sequence>
<organism evidence="1">
    <name type="scientific">Cutibacterium phage vB_CacS-HV1</name>
    <dbReference type="NCBI Taxonomy" id="3236917"/>
    <lineage>
        <taxon>Viruses</taxon>
        <taxon>Duplodnaviria</taxon>
        <taxon>Heunggongvirae</taxon>
        <taxon>Uroviricota</taxon>
        <taxon>Caudoviricetes</taxon>
        <taxon>Pahexavirus</taxon>
    </lineage>
</organism>
<accession>A0AB39CFA2</accession>